<comment type="caution">
    <text evidence="1">The sequence shown here is derived from an EMBL/GenBank/DDBJ whole genome shotgun (WGS) entry which is preliminary data.</text>
</comment>
<organism evidence="1 2">
    <name type="scientific">Dermacentor silvarum</name>
    <name type="common">Tick</name>
    <dbReference type="NCBI Taxonomy" id="543639"/>
    <lineage>
        <taxon>Eukaryota</taxon>
        <taxon>Metazoa</taxon>
        <taxon>Ecdysozoa</taxon>
        <taxon>Arthropoda</taxon>
        <taxon>Chelicerata</taxon>
        <taxon>Arachnida</taxon>
        <taxon>Acari</taxon>
        <taxon>Parasitiformes</taxon>
        <taxon>Ixodida</taxon>
        <taxon>Ixodoidea</taxon>
        <taxon>Ixodidae</taxon>
        <taxon>Rhipicephalinae</taxon>
        <taxon>Dermacentor</taxon>
    </lineage>
</organism>
<evidence type="ECO:0000313" key="1">
    <source>
        <dbReference type="EMBL" id="KAH7950363.1"/>
    </source>
</evidence>
<dbReference type="EMBL" id="CM023474">
    <property type="protein sequence ID" value="KAH7950363.1"/>
    <property type="molecule type" value="Genomic_DNA"/>
</dbReference>
<evidence type="ECO:0000313" key="2">
    <source>
        <dbReference type="Proteomes" id="UP000821865"/>
    </source>
</evidence>
<sequence length="798" mass="89752">MSQEVSASTDDSTVSETEAEFVTADYTELCLVLLGLLCVVALAATLAWYLLFYEPVDEGSGRKSANFTRLLELSLTRSVRPCENFYRFVCGGWNRDHAQGHRSVADKVAEETMLHAQDALTNAAKRARETKSPARNLVIRSVDLDAAPSSQNDSGSFDFRPKQSRLQQAHAFLMARSRRPPSSLTQKTGHSAVLKAAAMFESCTKVFAEKTSESEKLAEFMKLYTEFPDVQPQDVDSLVVTMVELSLTWKIHVLFVVDLFVDHDEDEGRLTIDIGRNDELFSWLQWRNILKDSGKLEEFFLSHLRALPGFRPSEAEATSAKITDADSRIIAALRTDDEPPQAMKYEELPTLVPDVDPEVWVDVINKQIQPYSRVERDHYVKIGNARALREVGRVLTHDEDPLLVPMFLGWTLLRQLAPRASYKAASLVFKDKQSNVHDCFRRVVDVMPLAAAYPFLNNTPTPKAETLAKKITKDIRREFAAIFGNTPWMDEPTRSAAEAKIRSMDEVLVQPAYLVDEEALDQHYIDFNVQDDYLSTSLGAASSATRLFLASFAAGVHVATRDFNPLELNAFYERELNAMFVAAAIMQPPYLDEGTWTAFNYGGLGSVVGHEVMHGFDERGKNRDARGRLRDWWSPGVLGEYRDRVKCLNQAYAEGGSDAEATEEDVADFASLPAALGAYRYRSYIRERGQMPTFLEFSGEQLFFLNHCFKLCSPDNAYDGGVGSRRRRRRRRRGLYSTDENRCNVPLMHLVEFADAFECSPHEPMGVPDRCSFWDLPVGQTRVEGDAPQENAGAVSAR</sequence>
<name>A0ACB8CTX4_DERSI</name>
<gene>
    <name evidence="1" type="ORF">HPB49_023139</name>
</gene>
<proteinExistence type="predicted"/>
<protein>
    <submittedName>
        <fullName evidence="1">Uncharacterized protein</fullName>
    </submittedName>
</protein>
<reference evidence="1" key="1">
    <citation type="submission" date="2020-05" db="EMBL/GenBank/DDBJ databases">
        <title>Large-scale comparative analyses of tick genomes elucidate their genetic diversity and vector capacities.</title>
        <authorList>
            <person name="Jia N."/>
            <person name="Wang J."/>
            <person name="Shi W."/>
            <person name="Du L."/>
            <person name="Sun Y."/>
            <person name="Zhan W."/>
            <person name="Jiang J."/>
            <person name="Wang Q."/>
            <person name="Zhang B."/>
            <person name="Ji P."/>
            <person name="Sakyi L.B."/>
            <person name="Cui X."/>
            <person name="Yuan T."/>
            <person name="Jiang B."/>
            <person name="Yang W."/>
            <person name="Lam T.T.-Y."/>
            <person name="Chang Q."/>
            <person name="Ding S."/>
            <person name="Wang X."/>
            <person name="Zhu J."/>
            <person name="Ruan X."/>
            <person name="Zhao L."/>
            <person name="Wei J."/>
            <person name="Que T."/>
            <person name="Du C."/>
            <person name="Cheng J."/>
            <person name="Dai P."/>
            <person name="Han X."/>
            <person name="Huang E."/>
            <person name="Gao Y."/>
            <person name="Liu J."/>
            <person name="Shao H."/>
            <person name="Ye R."/>
            <person name="Li L."/>
            <person name="Wei W."/>
            <person name="Wang X."/>
            <person name="Wang C."/>
            <person name="Yang T."/>
            <person name="Huo Q."/>
            <person name="Li W."/>
            <person name="Guo W."/>
            <person name="Chen H."/>
            <person name="Zhou L."/>
            <person name="Ni X."/>
            <person name="Tian J."/>
            <person name="Zhou Y."/>
            <person name="Sheng Y."/>
            <person name="Liu T."/>
            <person name="Pan Y."/>
            <person name="Xia L."/>
            <person name="Li J."/>
            <person name="Zhao F."/>
            <person name="Cao W."/>
        </authorList>
    </citation>
    <scope>NUCLEOTIDE SEQUENCE</scope>
    <source>
        <strain evidence="1">Dsil-2018</strain>
    </source>
</reference>
<keyword evidence="2" id="KW-1185">Reference proteome</keyword>
<accession>A0ACB8CTX4</accession>
<dbReference type="Proteomes" id="UP000821865">
    <property type="component" value="Chromosome 5"/>
</dbReference>